<name>Q6TY90_XIPAM</name>
<keyword evidence="1" id="KW-0472">Membrane</keyword>
<sequence>MSEMLLLFTTLLMTLQSTFWCSLLTIPLSILSIFITRQVLEFSGLVVFIFCLVFIGGLLLLIVMVSTLSHQESSLIIDKMSMIAVYMMSYFFLLKVSDIDFSNKVSAMFWYEKTPLMISLPLMSLFISLMTISFFLSNSKMMSRVV</sequence>
<dbReference type="EMBL" id="AY382608">
    <property type="protein sequence ID" value="AAQ75782.1"/>
    <property type="molecule type" value="Genomic_DNA"/>
</dbReference>
<feature type="transmembrane region" description="Helical" evidence="1">
    <location>
        <begin position="116"/>
        <end position="136"/>
    </location>
</feature>
<protein>
    <submittedName>
        <fullName evidence="2">NADH dehydrogenase subunit 6</fullName>
    </submittedName>
</protein>
<evidence type="ECO:0000256" key="1">
    <source>
        <dbReference type="SAM" id="Phobius"/>
    </source>
</evidence>
<reference evidence="2" key="1">
    <citation type="journal article" date="2005" name="J. Mol. Evol.">
        <title>The mitochondrial genome of Xiphinema americanum sensu stricto (Nematoda: Enoplea): considerable economization in the length and structural features of encoded genes.</title>
        <authorList>
            <person name="He Y."/>
            <person name="Jones J."/>
            <person name="Armstrong M."/>
            <person name="Lamberti F."/>
            <person name="Moens M."/>
        </authorList>
    </citation>
    <scope>NUCLEOTIDE SEQUENCE</scope>
</reference>
<feature type="transmembrane region" description="Helical" evidence="1">
    <location>
        <begin position="45"/>
        <end position="68"/>
    </location>
</feature>
<gene>
    <name evidence="2" type="primary">ND6</name>
</gene>
<keyword evidence="1" id="KW-0812">Transmembrane</keyword>
<dbReference type="AlphaFoldDB" id="Q6TY90"/>
<dbReference type="GeneID" id="2847088"/>
<keyword evidence="2" id="KW-0496">Mitochondrion</keyword>
<organism evidence="2">
    <name type="scientific">Xiphinema americanum</name>
    <name type="common">American dagger nematode</name>
    <dbReference type="NCBI Taxonomy" id="208518"/>
    <lineage>
        <taxon>Eukaryota</taxon>
        <taxon>Metazoa</taxon>
        <taxon>Ecdysozoa</taxon>
        <taxon>Nematoda</taxon>
        <taxon>Enoplea</taxon>
        <taxon>Dorylaimia</taxon>
        <taxon>Dorylaimida</taxon>
        <taxon>Dorylaimina</taxon>
        <taxon>Longidoroidea</taxon>
        <taxon>Longidoridae</taxon>
        <taxon>Xiphinema</taxon>
    </lineage>
</organism>
<dbReference type="CTD" id="4541"/>
<proteinExistence type="predicted"/>
<accession>Q6TY90</accession>
<keyword evidence="1" id="KW-1133">Transmembrane helix</keyword>
<dbReference type="RefSeq" id="YP_025918.1">
    <property type="nucleotide sequence ID" value="NC_005928.1"/>
</dbReference>
<geneLocation type="mitochondrion" evidence="2"/>
<feature type="transmembrane region" description="Helical" evidence="1">
    <location>
        <begin position="80"/>
        <end position="96"/>
    </location>
</feature>
<evidence type="ECO:0000313" key="2">
    <source>
        <dbReference type="EMBL" id="AAQ75782.1"/>
    </source>
</evidence>